<feature type="transmembrane region" description="Helical" evidence="1">
    <location>
        <begin position="282"/>
        <end position="301"/>
    </location>
</feature>
<evidence type="ECO:0000313" key="3">
    <source>
        <dbReference type="Proteomes" id="UP000030418"/>
    </source>
</evidence>
<feature type="transmembrane region" description="Helical" evidence="1">
    <location>
        <begin position="690"/>
        <end position="710"/>
    </location>
</feature>
<evidence type="ECO:0000313" key="2">
    <source>
        <dbReference type="EMBL" id="KGQ34260.1"/>
    </source>
</evidence>
<comment type="caution">
    <text evidence="2">The sequence shown here is derived from an EMBL/GenBank/DDBJ whole genome shotgun (WGS) entry which is preliminary data.</text>
</comment>
<keyword evidence="3" id="KW-1185">Reference proteome</keyword>
<gene>
    <name evidence="2" type="ORF">P375_01465</name>
</gene>
<feature type="transmembrane region" description="Helical" evidence="1">
    <location>
        <begin position="722"/>
        <end position="740"/>
    </location>
</feature>
<feature type="transmembrane region" description="Helical" evidence="1">
    <location>
        <begin position="12"/>
        <end position="34"/>
    </location>
</feature>
<feature type="transmembrane region" description="Helical" evidence="1">
    <location>
        <begin position="746"/>
        <end position="768"/>
    </location>
</feature>
<feature type="transmembrane region" description="Helical" evidence="1">
    <location>
        <begin position="348"/>
        <end position="366"/>
    </location>
</feature>
<reference evidence="2 3" key="1">
    <citation type="submission" date="2014-08" db="EMBL/GenBank/DDBJ databases">
        <title>Chaperone-usher fimbriae in a diverse selection of Gallibacterium genomes.</title>
        <authorList>
            <person name="Kudirkiene E."/>
            <person name="Bager R.J."/>
            <person name="Johnson T.J."/>
            <person name="Bojesen A.M."/>
        </authorList>
    </citation>
    <scope>NUCLEOTIDE SEQUENCE [LARGE SCALE GENOMIC DNA]</scope>
    <source>
        <strain evidence="2 3">CCM5976</strain>
    </source>
</reference>
<keyword evidence="1" id="KW-0472">Membrane</keyword>
<name>A0A0A2XV11_9PAST</name>
<feature type="transmembrane region" description="Helical" evidence="1">
    <location>
        <begin position="640"/>
        <end position="659"/>
    </location>
</feature>
<dbReference type="RefSeq" id="WP_039133500.1">
    <property type="nucleotide sequence ID" value="NZ_JPXY01000007.1"/>
</dbReference>
<keyword evidence="1" id="KW-1133">Transmembrane helix</keyword>
<dbReference type="Proteomes" id="UP000030418">
    <property type="component" value="Unassembled WGS sequence"/>
</dbReference>
<sequence>MQPQQKTPQILTALRFLYAMSLLLCVGVVAFFGYRGSWLQTDLQALLPQDQQWQAIQQQVDQQQEQRLNGKIIALVGAEQASEAMALSQQVANTWRESRLFRQVESEFQPDLEALRQTIKTLAFATLPERIRKQLSEQPHAYFQKYAEQLSNPFSGQNLLPLDQDWLGFGRFTLAQAQPKSLVQWQPENGTLAVNAQGKTWVLLQGELQPQNWLTPPLALQKLVEQNQQWVAEQGGTFNITGSTLFALYAKQGAEQESQLMTVLGIGLTLLLLLLVFRSWLVLWLFLPIGVGVLTGLAATLLGFGQIHILTLVIGTSLIGVLIDFPLHWLAGSLLSRHWQAQGAMKKLRLAFSLSLLITLLGYGLLGFTPLPVLQQTALFSAVALLSAVCFTQLFLPAFFRRYHSHRPTTLLYGFYKVRSFLRKFFRYKKTMASLLLLWLSAGVWQAKWQDDIRQWVALSPQLLSQAQHIGELTGQQLSGQYFLVVAENDEKLFAKLTALEPALQQAQQQQQLQSYQSLTQWIMSEQQQQDLARKLQTLSPQDYAPLTAMGIPPVVIEQQYQTLSTTPPLALATALNTLLGQAWQPLYFGQISDKVAAIVPINGGNHQALSQLANQQDIFWQDKRSHLNQMFQQTRNQAIGLKLLSFLFAALLLWRYFGTKNSAKMLLVPLFAVFATIGSLGWLGLPISLFAMFGLLLVSAIAVDYVAYLQSVSALNAHKQFAILLAASTTLISFGLLTLSNTPAVALFGLSVSVGVGWAIVSAFMLYHRQKIKSSLF</sequence>
<dbReference type="Gene3D" id="1.20.1640.10">
    <property type="entry name" value="Multidrug efflux transporter AcrB transmembrane domain"/>
    <property type="match status" value="2"/>
</dbReference>
<keyword evidence="1" id="KW-0812">Transmembrane</keyword>
<feature type="transmembrane region" description="Helical" evidence="1">
    <location>
        <begin position="378"/>
        <end position="400"/>
    </location>
</feature>
<dbReference type="GO" id="GO:0005886">
    <property type="term" value="C:plasma membrane"/>
    <property type="evidence" value="ECO:0007669"/>
    <property type="project" value="TreeGrafter"/>
</dbReference>
<dbReference type="PANTHER" id="PTHR33406">
    <property type="entry name" value="MEMBRANE PROTEIN MJ1562-RELATED"/>
    <property type="match status" value="1"/>
</dbReference>
<evidence type="ECO:0000256" key="1">
    <source>
        <dbReference type="SAM" id="Phobius"/>
    </source>
</evidence>
<protein>
    <submittedName>
        <fullName evidence="2">Membrane protein</fullName>
    </submittedName>
</protein>
<dbReference type="InterPro" id="IPR050545">
    <property type="entry name" value="Mycobact_MmpL"/>
</dbReference>
<dbReference type="AlphaFoldDB" id="A0A0A2XV11"/>
<dbReference type="SUPFAM" id="SSF82866">
    <property type="entry name" value="Multidrug efflux transporter AcrB transmembrane domain"/>
    <property type="match status" value="2"/>
</dbReference>
<dbReference type="EMBL" id="JPXY01000007">
    <property type="protein sequence ID" value="KGQ34260.1"/>
    <property type="molecule type" value="Genomic_DNA"/>
</dbReference>
<feature type="transmembrane region" description="Helical" evidence="1">
    <location>
        <begin position="431"/>
        <end position="449"/>
    </location>
</feature>
<proteinExistence type="predicted"/>
<organism evidence="2 3">
    <name type="scientific">Gallibacterium genomosp. 2</name>
    <dbReference type="NCBI Taxonomy" id="155517"/>
    <lineage>
        <taxon>Bacteria</taxon>
        <taxon>Pseudomonadati</taxon>
        <taxon>Pseudomonadota</taxon>
        <taxon>Gammaproteobacteria</taxon>
        <taxon>Pasteurellales</taxon>
        <taxon>Pasteurellaceae</taxon>
        <taxon>Gallibacterium</taxon>
    </lineage>
</organism>
<feature type="transmembrane region" description="Helical" evidence="1">
    <location>
        <begin position="260"/>
        <end position="277"/>
    </location>
</feature>
<feature type="transmembrane region" description="Helical" evidence="1">
    <location>
        <begin position="307"/>
        <end position="327"/>
    </location>
</feature>
<accession>A0A0A2XV11</accession>
<feature type="transmembrane region" description="Helical" evidence="1">
    <location>
        <begin position="666"/>
        <end position="684"/>
    </location>
</feature>
<dbReference type="PANTHER" id="PTHR33406:SF13">
    <property type="entry name" value="MEMBRANE PROTEIN YDFJ"/>
    <property type="match status" value="1"/>
</dbReference>